<feature type="domain" description="Chorismate-utilising enzyme C-terminal" evidence="6">
    <location>
        <begin position="150"/>
        <end position="399"/>
    </location>
</feature>
<evidence type="ECO:0000256" key="1">
    <source>
        <dbReference type="ARBA" id="ARBA00000799"/>
    </source>
</evidence>
<evidence type="ECO:0000313" key="7">
    <source>
        <dbReference type="EMBL" id="MFC0680003.1"/>
    </source>
</evidence>
<dbReference type="SUPFAM" id="SSF56322">
    <property type="entry name" value="ADC synthase"/>
    <property type="match status" value="1"/>
</dbReference>
<comment type="similarity">
    <text evidence="2">Belongs to the isochorismate synthase family.</text>
</comment>
<dbReference type="Pfam" id="PF00425">
    <property type="entry name" value="Chorismate_bind"/>
    <property type="match status" value="1"/>
</dbReference>
<evidence type="ECO:0000256" key="2">
    <source>
        <dbReference type="ARBA" id="ARBA00005297"/>
    </source>
</evidence>
<dbReference type="InterPro" id="IPR005801">
    <property type="entry name" value="ADC_synthase"/>
</dbReference>
<evidence type="ECO:0000256" key="3">
    <source>
        <dbReference type="ARBA" id="ARBA00012824"/>
    </source>
</evidence>
<evidence type="ECO:0000259" key="6">
    <source>
        <dbReference type="Pfam" id="PF00425"/>
    </source>
</evidence>
<dbReference type="InterPro" id="IPR015890">
    <property type="entry name" value="Chorismate_C"/>
</dbReference>
<comment type="caution">
    <text evidence="7">The sequence shown here is derived from an EMBL/GenBank/DDBJ whole genome shotgun (WGS) entry which is preliminary data.</text>
</comment>
<organism evidence="7 8">
    <name type="scientific">Lysobacter korlensis</name>
    <dbReference type="NCBI Taxonomy" id="553636"/>
    <lineage>
        <taxon>Bacteria</taxon>
        <taxon>Pseudomonadati</taxon>
        <taxon>Pseudomonadota</taxon>
        <taxon>Gammaproteobacteria</taxon>
        <taxon>Lysobacterales</taxon>
        <taxon>Lysobacteraceae</taxon>
        <taxon>Lysobacter</taxon>
    </lineage>
</organism>
<reference evidence="7 8" key="1">
    <citation type="submission" date="2024-09" db="EMBL/GenBank/DDBJ databases">
        <authorList>
            <person name="Sun Q."/>
            <person name="Mori K."/>
        </authorList>
    </citation>
    <scope>NUCLEOTIDE SEQUENCE [LARGE SCALE GENOMIC DNA]</scope>
    <source>
        <strain evidence="7 8">KCTC 23076</strain>
    </source>
</reference>
<evidence type="ECO:0000256" key="4">
    <source>
        <dbReference type="ARBA" id="ARBA00023235"/>
    </source>
</evidence>
<dbReference type="InterPro" id="IPR004561">
    <property type="entry name" value="IsoChor_synthase"/>
</dbReference>
<name>A0ABV6RVR7_9GAMM</name>
<accession>A0ABV6RVR7</accession>
<keyword evidence="4" id="KW-0413">Isomerase</keyword>
<dbReference type="RefSeq" id="WP_386671348.1">
    <property type="nucleotide sequence ID" value="NZ_JBHLTG010000005.1"/>
</dbReference>
<comment type="catalytic activity">
    <reaction evidence="1">
        <text>chorismate = isochorismate</text>
        <dbReference type="Rhea" id="RHEA:18985"/>
        <dbReference type="ChEBI" id="CHEBI:29748"/>
        <dbReference type="ChEBI" id="CHEBI:29780"/>
        <dbReference type="EC" id="5.4.4.2"/>
    </reaction>
</comment>
<evidence type="ECO:0000313" key="8">
    <source>
        <dbReference type="Proteomes" id="UP001589896"/>
    </source>
</evidence>
<gene>
    <name evidence="7" type="ORF">ACFFGH_19385</name>
</gene>
<sequence>MSDAVLPALTVSSEPIDDPGPLLHLTEPGSPLSFVRRGAGLIGIGEALRLEFRGPTRLRDAAAAWRDLTERASTRDEVGERGSGLVAFGAFCFADASPAASVLIVPSMLVGRRRGRSWVTRVDTDAPLPRPSPWGSPLFCEFSPRGLDGRGYEAAVRRALDAITDGTVAKVVLARELAGRLPAAPDLRRVLDWLALAYPDTWTYAVDGALGSSPETLVAVSEGVARARVLAGSIRRGEDELSDAELAAALSTSVKDLDEHGYAVRSLLAALRPFSPSATASEAPFALKLPNLWHLASDIAGPVAPGVSSLDLLAALHPTAAVAGTPRAAALQLIAELEPDDRGRYAGPVGWVDASGDGEWAIALRGAQVHPDGTVVAHAGAGIVAESVPERELAETTLKFQPVLEAFS</sequence>
<dbReference type="Gene3D" id="3.60.120.10">
    <property type="entry name" value="Anthranilate synthase"/>
    <property type="match status" value="1"/>
</dbReference>
<dbReference type="NCBIfam" id="TIGR00543">
    <property type="entry name" value="isochor_syn"/>
    <property type="match status" value="1"/>
</dbReference>
<dbReference type="EMBL" id="JBHLTG010000005">
    <property type="protein sequence ID" value="MFC0680003.1"/>
    <property type="molecule type" value="Genomic_DNA"/>
</dbReference>
<dbReference type="PANTHER" id="PTHR42839">
    <property type="entry name" value="ISOCHORISMATE SYNTHASE ENTC"/>
    <property type="match status" value="1"/>
</dbReference>
<keyword evidence="8" id="KW-1185">Reference proteome</keyword>
<dbReference type="PANTHER" id="PTHR42839:SF2">
    <property type="entry name" value="ISOCHORISMATE SYNTHASE ENTC"/>
    <property type="match status" value="1"/>
</dbReference>
<dbReference type="Proteomes" id="UP001589896">
    <property type="component" value="Unassembled WGS sequence"/>
</dbReference>
<evidence type="ECO:0000256" key="5">
    <source>
        <dbReference type="ARBA" id="ARBA00041564"/>
    </source>
</evidence>
<dbReference type="EC" id="5.4.4.2" evidence="3"/>
<protein>
    <recommendedName>
        <fullName evidence="3">isochorismate synthase</fullName>
        <ecNumber evidence="3">5.4.4.2</ecNumber>
    </recommendedName>
    <alternativeName>
        <fullName evidence="5">Isochorismate mutase</fullName>
    </alternativeName>
</protein>
<proteinExistence type="inferred from homology"/>